<reference evidence="1 2" key="1">
    <citation type="submission" date="2018-05" db="EMBL/GenBank/DDBJ databases">
        <title>Complete genome sequence of the Type Strain of Streptomyces spongiicola HNM0071, the producer of staurosporine.</title>
        <authorList>
            <person name="Zhou S."/>
            <person name="Huang X."/>
        </authorList>
    </citation>
    <scope>NUCLEOTIDE SEQUENCE [LARGE SCALE GENOMIC DNA]</scope>
    <source>
        <strain evidence="1 2">HNM0071</strain>
    </source>
</reference>
<organism evidence="1 2">
    <name type="scientific">Streptomyces spongiicola</name>
    <dbReference type="NCBI Taxonomy" id="1690221"/>
    <lineage>
        <taxon>Bacteria</taxon>
        <taxon>Bacillati</taxon>
        <taxon>Actinomycetota</taxon>
        <taxon>Actinomycetes</taxon>
        <taxon>Kitasatosporales</taxon>
        <taxon>Streptomycetaceae</taxon>
        <taxon>Streptomyces</taxon>
    </lineage>
</organism>
<dbReference type="RefSeq" id="WP_109294586.1">
    <property type="nucleotide sequence ID" value="NZ_CP029254.1"/>
</dbReference>
<evidence type="ECO:0000313" key="2">
    <source>
        <dbReference type="Proteomes" id="UP000245051"/>
    </source>
</evidence>
<dbReference type="EMBL" id="CP029254">
    <property type="protein sequence ID" value="AWK09617.1"/>
    <property type="molecule type" value="Genomic_DNA"/>
</dbReference>
<accession>A0ABM6V6D2</accession>
<gene>
    <name evidence="1" type="ORF">DDQ41_12555</name>
</gene>
<protein>
    <submittedName>
        <fullName evidence="1">Uncharacterized protein</fullName>
    </submittedName>
</protein>
<sequence length="231" mass="25249">MDQPIQPTREQLLHTEAAKYGIAPAVIDRVVSVIAAVQRRDRAEFRKNYGGEMTPDQWLAAYGVSGFRELCAHAARQAGLGDDDVYVILRIVSAVAPAPEQHDDDRPIQFWARPLTDPEEATFPAYRVSYKAPGADSTLGFDWSGALLRRTLREAVRRGQGAAGLEEATGVVVFTDGDLPGAYVARPAPGHTQPACARCHQWEREHTLHERFGSCERFVASAAQLSAVGTP</sequence>
<name>A0ABM6V6D2_9ACTN</name>
<proteinExistence type="predicted"/>
<evidence type="ECO:0000313" key="1">
    <source>
        <dbReference type="EMBL" id="AWK09617.1"/>
    </source>
</evidence>
<keyword evidence="2" id="KW-1185">Reference proteome</keyword>
<dbReference type="Proteomes" id="UP000245051">
    <property type="component" value="Chromosome"/>
</dbReference>